<evidence type="ECO:0000256" key="4">
    <source>
        <dbReference type="SAM" id="MobiDB-lite"/>
    </source>
</evidence>
<evidence type="ECO:0000256" key="1">
    <source>
        <dbReference type="ARBA" id="ARBA00007825"/>
    </source>
</evidence>
<dbReference type="InterPro" id="IPR000627">
    <property type="entry name" value="Intradiol_dOase_C"/>
</dbReference>
<dbReference type="Proteomes" id="UP000635726">
    <property type="component" value="Unassembled WGS sequence"/>
</dbReference>
<evidence type="ECO:0000259" key="5">
    <source>
        <dbReference type="Pfam" id="PF00775"/>
    </source>
</evidence>
<dbReference type="SUPFAM" id="SSF49482">
    <property type="entry name" value="Aromatic compound dioxygenase"/>
    <property type="match status" value="1"/>
</dbReference>
<dbReference type="PANTHER" id="PTHR33711">
    <property type="entry name" value="DIOXYGENASE, PUTATIVE (AFU_ORTHOLOGUE AFUA_2G02910)-RELATED"/>
    <property type="match status" value="1"/>
</dbReference>
<name>A0A917PAL1_9DEIO</name>
<dbReference type="GO" id="GO:0019619">
    <property type="term" value="P:3,4-dihydroxybenzoate catabolic process"/>
    <property type="evidence" value="ECO:0007669"/>
    <property type="project" value="InterPro"/>
</dbReference>
<sequence length="240" mass="26883">MNHEERHPSPGGVHAPHLSPAYASSVKRAPHERLIPLPHGLHDFGAPVFGAGRLQPGDHDTTVNARVNGEPLGERVVVRGRLLDRQGRPVRGALIETWQANAAGRYVHARDDHDAPLDPNFTGTARMLTDERGEYELISIRPGAYPWRNHHNAWRPAHIHFSVFGTNFTQRLVSQMYFPGDPLLAYDPVYLGIPDPKGRDRLVSRFDLSLTRPGWALGYRFDIVLGGDHATPFEDEDHDD</sequence>
<comment type="caution">
    <text evidence="7">The sequence shown here is derived from an EMBL/GenBank/DDBJ whole genome shotgun (WGS) entry which is preliminary data.</text>
</comment>
<dbReference type="Pfam" id="PF00775">
    <property type="entry name" value="Dioxygenase_C"/>
    <property type="match status" value="1"/>
</dbReference>
<dbReference type="InterPro" id="IPR050770">
    <property type="entry name" value="Intradiol_RC_Dioxygenase"/>
</dbReference>
<keyword evidence="8" id="KW-1185">Reference proteome</keyword>
<dbReference type="GO" id="GO:0008199">
    <property type="term" value="F:ferric iron binding"/>
    <property type="evidence" value="ECO:0007669"/>
    <property type="project" value="InterPro"/>
</dbReference>
<accession>A0A917PAL1</accession>
<dbReference type="InterPro" id="IPR024756">
    <property type="entry name" value="PCDO_beta_N"/>
</dbReference>
<keyword evidence="3" id="KW-0560">Oxidoreductase</keyword>
<organism evidence="7 8">
    <name type="scientific">Deinococcus aquiradiocola</name>
    <dbReference type="NCBI Taxonomy" id="393059"/>
    <lineage>
        <taxon>Bacteria</taxon>
        <taxon>Thermotogati</taxon>
        <taxon>Deinococcota</taxon>
        <taxon>Deinococci</taxon>
        <taxon>Deinococcales</taxon>
        <taxon>Deinococcaceae</taxon>
        <taxon>Deinococcus</taxon>
    </lineage>
</organism>
<protein>
    <submittedName>
        <fullName evidence="7">Protocatechuate 3,4-dioxygenase subunit beta</fullName>
    </submittedName>
</protein>
<dbReference type="InterPro" id="IPR015889">
    <property type="entry name" value="Intradiol_dOase_core"/>
</dbReference>
<dbReference type="PANTHER" id="PTHR33711:SF10">
    <property type="entry name" value="INTRADIOL RING-CLEAVAGE DIOXYGENASES DOMAIN-CONTAINING PROTEIN"/>
    <property type="match status" value="1"/>
</dbReference>
<dbReference type="InterPro" id="IPR012785">
    <property type="entry name" value="Protocat_dOase_b"/>
</dbReference>
<dbReference type="AlphaFoldDB" id="A0A917PAL1"/>
<evidence type="ECO:0000259" key="6">
    <source>
        <dbReference type="Pfam" id="PF12391"/>
    </source>
</evidence>
<dbReference type="Gene3D" id="2.60.130.10">
    <property type="entry name" value="Aromatic compound dioxygenase"/>
    <property type="match status" value="1"/>
</dbReference>
<evidence type="ECO:0000256" key="3">
    <source>
        <dbReference type="ARBA" id="ARBA00023002"/>
    </source>
</evidence>
<feature type="region of interest" description="Disordered" evidence="4">
    <location>
        <begin position="1"/>
        <end position="27"/>
    </location>
</feature>
<dbReference type="EMBL" id="BMOE01000002">
    <property type="protein sequence ID" value="GGJ68537.1"/>
    <property type="molecule type" value="Genomic_DNA"/>
</dbReference>
<dbReference type="GO" id="GO:0018578">
    <property type="term" value="F:protocatechuate 3,4-dioxygenase activity"/>
    <property type="evidence" value="ECO:0007669"/>
    <property type="project" value="InterPro"/>
</dbReference>
<dbReference type="Pfam" id="PF12391">
    <property type="entry name" value="PCDO_beta_N"/>
    <property type="match status" value="1"/>
</dbReference>
<feature type="domain" description="Protocatechuate 3,4-dioxygenase beta subunit N-terminal" evidence="6">
    <location>
        <begin position="10"/>
        <end position="39"/>
    </location>
</feature>
<feature type="domain" description="Intradiol ring-cleavage dioxygenases" evidence="5">
    <location>
        <begin position="47"/>
        <end position="227"/>
    </location>
</feature>
<evidence type="ECO:0000313" key="8">
    <source>
        <dbReference type="Proteomes" id="UP000635726"/>
    </source>
</evidence>
<evidence type="ECO:0000313" key="7">
    <source>
        <dbReference type="EMBL" id="GGJ68537.1"/>
    </source>
</evidence>
<reference evidence="7" key="1">
    <citation type="journal article" date="2014" name="Int. J. Syst. Evol. Microbiol.">
        <title>Complete genome sequence of Corynebacterium casei LMG S-19264T (=DSM 44701T), isolated from a smear-ripened cheese.</title>
        <authorList>
            <consortium name="US DOE Joint Genome Institute (JGI-PGF)"/>
            <person name="Walter F."/>
            <person name="Albersmeier A."/>
            <person name="Kalinowski J."/>
            <person name="Ruckert C."/>
        </authorList>
    </citation>
    <scope>NUCLEOTIDE SEQUENCE</scope>
    <source>
        <strain evidence="7">JCM 14371</strain>
    </source>
</reference>
<dbReference type="NCBIfam" id="TIGR02422">
    <property type="entry name" value="protocat_beta"/>
    <property type="match status" value="1"/>
</dbReference>
<proteinExistence type="inferred from homology"/>
<keyword evidence="2" id="KW-0223">Dioxygenase</keyword>
<comment type="similarity">
    <text evidence="1">Belongs to the intradiol ring-cleavage dioxygenase family.</text>
</comment>
<dbReference type="RefSeq" id="WP_188961273.1">
    <property type="nucleotide sequence ID" value="NZ_BMOE01000002.1"/>
</dbReference>
<evidence type="ECO:0000256" key="2">
    <source>
        <dbReference type="ARBA" id="ARBA00022964"/>
    </source>
</evidence>
<reference evidence="7" key="2">
    <citation type="submission" date="2020-09" db="EMBL/GenBank/DDBJ databases">
        <authorList>
            <person name="Sun Q."/>
            <person name="Ohkuma M."/>
        </authorList>
    </citation>
    <scope>NUCLEOTIDE SEQUENCE</scope>
    <source>
        <strain evidence="7">JCM 14371</strain>
    </source>
</reference>
<gene>
    <name evidence="7" type="primary">pcaH</name>
    <name evidence="7" type="ORF">GCM10008939_11230</name>
</gene>